<dbReference type="SMART" id="SM01079">
    <property type="entry name" value="CHASE"/>
    <property type="match status" value="1"/>
</dbReference>
<dbReference type="EMBL" id="CP158252">
    <property type="protein sequence ID" value="XDJ42500.1"/>
    <property type="molecule type" value="Genomic_DNA"/>
</dbReference>
<dbReference type="GO" id="GO:0003824">
    <property type="term" value="F:catalytic activity"/>
    <property type="evidence" value="ECO:0007669"/>
    <property type="project" value="UniProtKB-ARBA"/>
</dbReference>
<evidence type="ECO:0000259" key="6">
    <source>
        <dbReference type="PROSITE" id="PS50839"/>
    </source>
</evidence>
<dbReference type="InterPro" id="IPR042240">
    <property type="entry name" value="CHASE_sf"/>
</dbReference>
<evidence type="ECO:0000256" key="2">
    <source>
        <dbReference type="ARBA" id="ARBA00022692"/>
    </source>
</evidence>
<organism evidence="7">
    <name type="scientific">Castellaniella ginsengisoli</name>
    <dbReference type="NCBI Taxonomy" id="546114"/>
    <lineage>
        <taxon>Bacteria</taxon>
        <taxon>Pseudomonadati</taxon>
        <taxon>Pseudomonadota</taxon>
        <taxon>Betaproteobacteria</taxon>
        <taxon>Burkholderiales</taxon>
        <taxon>Alcaligenaceae</taxon>
        <taxon>Castellaniella</taxon>
    </lineage>
</organism>
<keyword evidence="3" id="KW-1133">Transmembrane helix</keyword>
<feature type="domain" description="CHASE" evidence="6">
    <location>
        <begin position="102"/>
        <end position="190"/>
    </location>
</feature>
<dbReference type="RefSeq" id="WP_368643700.1">
    <property type="nucleotide sequence ID" value="NZ_CP158252.1"/>
</dbReference>
<feature type="region of interest" description="Disordered" evidence="5">
    <location>
        <begin position="249"/>
        <end position="325"/>
    </location>
</feature>
<dbReference type="Pfam" id="PF03924">
    <property type="entry name" value="CHASE"/>
    <property type="match status" value="1"/>
</dbReference>
<keyword evidence="4" id="KW-0472">Membrane</keyword>
<evidence type="ECO:0000256" key="4">
    <source>
        <dbReference type="ARBA" id="ARBA00023136"/>
    </source>
</evidence>
<evidence type="ECO:0000313" key="7">
    <source>
        <dbReference type="EMBL" id="XDJ42500.1"/>
    </source>
</evidence>
<comment type="subcellular location">
    <subcellularLocation>
        <location evidence="1">Membrane</location>
    </subcellularLocation>
</comment>
<dbReference type="PROSITE" id="PS50839">
    <property type="entry name" value="CHASE"/>
    <property type="match status" value="1"/>
</dbReference>
<protein>
    <submittedName>
        <fullName evidence="7">CHASE domain-containing protein</fullName>
    </submittedName>
</protein>
<dbReference type="GO" id="GO:0016020">
    <property type="term" value="C:membrane"/>
    <property type="evidence" value="ECO:0007669"/>
    <property type="project" value="UniProtKB-SubCell"/>
</dbReference>
<keyword evidence="2" id="KW-0812">Transmembrane</keyword>
<evidence type="ECO:0000256" key="5">
    <source>
        <dbReference type="SAM" id="MobiDB-lite"/>
    </source>
</evidence>
<dbReference type="InterPro" id="IPR006189">
    <property type="entry name" value="CHASE_dom"/>
</dbReference>
<feature type="compositionally biased region" description="Basic and acidic residues" evidence="5">
    <location>
        <begin position="249"/>
        <end position="264"/>
    </location>
</feature>
<dbReference type="AlphaFoldDB" id="A0AB39CKJ5"/>
<reference evidence="7" key="1">
    <citation type="submission" date="2024-05" db="EMBL/GenBank/DDBJ databases">
        <authorList>
            <person name="Luo Y.-C."/>
            <person name="Nicholds J."/>
            <person name="Mortimer T."/>
            <person name="Maboni G."/>
        </authorList>
    </citation>
    <scope>NUCLEOTIDE SEQUENCE</scope>
    <source>
        <strain evidence="7">153920</strain>
    </source>
</reference>
<dbReference type="GO" id="GO:0007165">
    <property type="term" value="P:signal transduction"/>
    <property type="evidence" value="ECO:0007669"/>
    <property type="project" value="UniProtKB-ARBA"/>
</dbReference>
<sequence length="325" mass="34805">MKRTLSVVVLLLLGIAVVLGAERLDRARSDAQAMADVSRQLDDRALRLQADLRALQDLNGQLASALAAEPGAEDGPFSRMAPRMAQERPDIRSIVFVRKLRIERVYPIAGNEPILGLDYSLRPQFMAKITHMIRHRVPVIDGSTRLVQTGRTGLIFRMPIFDAAQGDDRDYRGMTALTVDLEETLRRAGLLGAEAGFDVAIRSREAAQPLYGLFGDGRLFEQPHAAAVIELPDAVWELAAVPKKGLADDSARLADPGRRGRRDAGSGAGGALSQRRLAMSPAGPPGWPGVPAHAVAGRHFGADAADGRPGGLAGVHGFDRGRPGS</sequence>
<dbReference type="Gene3D" id="3.30.450.350">
    <property type="entry name" value="CHASE domain"/>
    <property type="match status" value="1"/>
</dbReference>
<proteinExistence type="predicted"/>
<accession>A0AB39CKJ5</accession>
<evidence type="ECO:0000256" key="3">
    <source>
        <dbReference type="ARBA" id="ARBA00022989"/>
    </source>
</evidence>
<name>A0AB39CKJ5_9BURK</name>
<evidence type="ECO:0000256" key="1">
    <source>
        <dbReference type="ARBA" id="ARBA00004370"/>
    </source>
</evidence>
<gene>
    <name evidence="7" type="ORF">ABRY99_02680</name>
</gene>